<dbReference type="InterPro" id="IPR008640">
    <property type="entry name" value="Adhesin_Head_dom"/>
</dbReference>
<keyword evidence="15" id="KW-1185">Reference proteome</keyword>
<comment type="caution">
    <text evidence="14">The sequence shown here is derived from an EMBL/GenBank/DDBJ whole genome shotgun (WGS) entry which is preliminary data.</text>
</comment>
<dbReference type="Pfam" id="PF05658">
    <property type="entry name" value="YadA_head"/>
    <property type="match status" value="1"/>
</dbReference>
<dbReference type="InterPro" id="IPR008635">
    <property type="entry name" value="Coiled_stalk_dom"/>
</dbReference>
<feature type="domain" description="Trimeric autotransporter adhesin YadA-like head" evidence="12">
    <location>
        <begin position="41"/>
        <end position="66"/>
    </location>
</feature>
<feature type="domain" description="Trimeric autotransporter adhesin YadA-like stalk" evidence="13">
    <location>
        <begin position="85"/>
        <end position="125"/>
    </location>
</feature>
<dbReference type="Pfam" id="PF03895">
    <property type="entry name" value="YadA_anchor"/>
    <property type="match status" value="1"/>
</dbReference>
<keyword evidence="10" id="KW-0998">Cell outer membrane</keyword>
<accession>A0ABV2R7N4</accession>
<keyword evidence="8" id="KW-0653">Protein transport</keyword>
<protein>
    <submittedName>
        <fullName evidence="14">Autotransporter adhesin</fullName>
    </submittedName>
</protein>
<evidence type="ECO:0000256" key="2">
    <source>
        <dbReference type="ARBA" id="ARBA00004442"/>
    </source>
</evidence>
<evidence type="ECO:0000256" key="1">
    <source>
        <dbReference type="ARBA" id="ARBA00004241"/>
    </source>
</evidence>
<evidence type="ECO:0000256" key="7">
    <source>
        <dbReference type="ARBA" id="ARBA00022729"/>
    </source>
</evidence>
<evidence type="ECO:0000259" key="13">
    <source>
        <dbReference type="Pfam" id="PF05662"/>
    </source>
</evidence>
<evidence type="ECO:0000313" key="14">
    <source>
        <dbReference type="EMBL" id="MET4682595.1"/>
    </source>
</evidence>
<keyword evidence="4" id="KW-0813">Transport</keyword>
<evidence type="ECO:0000313" key="15">
    <source>
        <dbReference type="Proteomes" id="UP001549313"/>
    </source>
</evidence>
<sequence>MILGLGVAGTAQAQNVGPGTTLSLPCAANFDSTACGAVSAATGENSTAIGAASEASALDSVALGTLSLADREHTVSVGRVGDERQIVNVSNGTEATDAVNLGQMEAGDAATLADANAYADRVANNAFLIAASYTDTREAEIRRGMVAGDAATLADANTYTDTRETAIRTDMAAGDAVTLAAANTYADAGDAATLASANTYADAGDIRTLASANAYADGVGARALGQANDYTDAQTALLWQGLGDARVRADAGTASAIAAANIPQPFQPGGSTVGAAVGYWRGESALAIGASHLMSSGRVTLRGSANFSRGGGSGGGVGIGFNF</sequence>
<keyword evidence="7" id="KW-0732">Signal</keyword>
<dbReference type="InterPro" id="IPR011049">
    <property type="entry name" value="Serralysin-like_metalloprot_C"/>
</dbReference>
<dbReference type="RefSeq" id="WP_354087540.1">
    <property type="nucleotide sequence ID" value="NZ_JBEPTF010000001.1"/>
</dbReference>
<gene>
    <name evidence="14" type="ORF">ABIE19_000504</name>
</gene>
<proteinExistence type="inferred from homology"/>
<dbReference type="Gene3D" id="2.150.10.10">
    <property type="entry name" value="Serralysin-like metalloprotease, C-terminal"/>
    <property type="match status" value="1"/>
</dbReference>
<comment type="similarity">
    <text evidence="3">Belongs to the autotransporter-2 (AT-2) (TC 1.B.40) family.</text>
</comment>
<evidence type="ECO:0000256" key="6">
    <source>
        <dbReference type="ARBA" id="ARBA00022692"/>
    </source>
</evidence>
<dbReference type="EMBL" id="JBEPTF010000001">
    <property type="protein sequence ID" value="MET4682595.1"/>
    <property type="molecule type" value="Genomic_DNA"/>
</dbReference>
<comment type="subcellular location">
    <subcellularLocation>
        <location evidence="2">Cell outer membrane</location>
    </subcellularLocation>
    <subcellularLocation>
        <location evidence="1">Cell surface</location>
    </subcellularLocation>
</comment>
<evidence type="ECO:0000256" key="5">
    <source>
        <dbReference type="ARBA" id="ARBA00022452"/>
    </source>
</evidence>
<dbReference type="InterPro" id="IPR045584">
    <property type="entry name" value="Pilin-like"/>
</dbReference>
<dbReference type="SUPFAM" id="SSF54523">
    <property type="entry name" value="Pili subunits"/>
    <property type="match status" value="1"/>
</dbReference>
<evidence type="ECO:0000259" key="11">
    <source>
        <dbReference type="Pfam" id="PF03895"/>
    </source>
</evidence>
<keyword evidence="9" id="KW-0472">Membrane</keyword>
<feature type="domain" description="Trimeric autotransporter adhesin YadA-like C-terminal membrane anchor" evidence="11">
    <location>
        <begin position="263"/>
        <end position="323"/>
    </location>
</feature>
<evidence type="ECO:0000256" key="9">
    <source>
        <dbReference type="ARBA" id="ARBA00023136"/>
    </source>
</evidence>
<evidence type="ECO:0000256" key="8">
    <source>
        <dbReference type="ARBA" id="ARBA00022927"/>
    </source>
</evidence>
<evidence type="ECO:0000256" key="4">
    <source>
        <dbReference type="ARBA" id="ARBA00022448"/>
    </source>
</evidence>
<name>A0ABV2R7N4_9CAUL</name>
<dbReference type="InterPro" id="IPR005594">
    <property type="entry name" value="YadA_C"/>
</dbReference>
<keyword evidence="6" id="KW-0812">Transmembrane</keyword>
<evidence type="ECO:0000256" key="10">
    <source>
        <dbReference type="ARBA" id="ARBA00023237"/>
    </source>
</evidence>
<dbReference type="Proteomes" id="UP001549313">
    <property type="component" value="Unassembled WGS sequence"/>
</dbReference>
<dbReference type="Pfam" id="PF05662">
    <property type="entry name" value="YadA_stalk"/>
    <property type="match status" value="1"/>
</dbReference>
<reference evidence="14 15" key="1">
    <citation type="submission" date="2024-06" db="EMBL/GenBank/DDBJ databases">
        <title>Sorghum-associated microbial communities from plants grown in Nebraska, USA.</title>
        <authorList>
            <person name="Schachtman D."/>
        </authorList>
    </citation>
    <scope>NUCLEOTIDE SEQUENCE [LARGE SCALE GENOMIC DNA]</scope>
    <source>
        <strain evidence="14 15">2814</strain>
    </source>
</reference>
<dbReference type="SUPFAM" id="SSF101967">
    <property type="entry name" value="Adhesin YadA, collagen-binding domain"/>
    <property type="match status" value="1"/>
</dbReference>
<keyword evidence="5" id="KW-1134">Transmembrane beta strand</keyword>
<dbReference type="Gene3D" id="3.30.1300.30">
    <property type="entry name" value="GSPII I/J protein-like"/>
    <property type="match status" value="1"/>
</dbReference>
<evidence type="ECO:0000259" key="12">
    <source>
        <dbReference type="Pfam" id="PF05658"/>
    </source>
</evidence>
<organism evidence="14 15">
    <name type="scientific">Brevundimonas faecalis</name>
    <dbReference type="NCBI Taxonomy" id="947378"/>
    <lineage>
        <taxon>Bacteria</taxon>
        <taxon>Pseudomonadati</taxon>
        <taxon>Pseudomonadota</taxon>
        <taxon>Alphaproteobacteria</taxon>
        <taxon>Caulobacterales</taxon>
        <taxon>Caulobacteraceae</taxon>
        <taxon>Brevundimonas</taxon>
    </lineage>
</organism>
<evidence type="ECO:0000256" key="3">
    <source>
        <dbReference type="ARBA" id="ARBA00005848"/>
    </source>
</evidence>